<accession>A0AA48WCF3</accession>
<dbReference type="InterPro" id="IPR013424">
    <property type="entry name" value="Ice-binding_C"/>
</dbReference>
<feature type="domain" description="Ice-binding protein C-terminal" evidence="1">
    <location>
        <begin position="70"/>
        <end position="93"/>
    </location>
</feature>
<dbReference type="Proteomes" id="UP000662888">
    <property type="component" value="Chromosome"/>
</dbReference>
<gene>
    <name evidence="2" type="ORF">IV454_32375</name>
</gene>
<dbReference type="EMBL" id="CP065053">
    <property type="protein sequence ID" value="QPI50040.1"/>
    <property type="molecule type" value="Genomic_DNA"/>
</dbReference>
<evidence type="ECO:0000313" key="3">
    <source>
        <dbReference type="Proteomes" id="UP000662888"/>
    </source>
</evidence>
<proteinExistence type="predicted"/>
<keyword evidence="3" id="KW-1185">Reference proteome</keyword>
<dbReference type="Pfam" id="PF07589">
    <property type="entry name" value="PEP-CTERM"/>
    <property type="match status" value="1"/>
</dbReference>
<reference evidence="2 3" key="1">
    <citation type="submission" date="2020-11" db="EMBL/GenBank/DDBJ databases">
        <authorList>
            <person name="Sun Q."/>
        </authorList>
    </citation>
    <scope>NUCLEOTIDE SEQUENCE [LARGE SCALE GENOMIC DNA]</scope>
    <source>
        <strain evidence="2 3">P8398</strain>
    </source>
</reference>
<organism evidence="2 3">
    <name type="scientific">Massilia antarctica</name>
    <dbReference type="NCBI Taxonomy" id="2765360"/>
    <lineage>
        <taxon>Bacteria</taxon>
        <taxon>Pseudomonadati</taxon>
        <taxon>Pseudomonadota</taxon>
        <taxon>Betaproteobacteria</taxon>
        <taxon>Burkholderiales</taxon>
        <taxon>Oxalobacteraceae</taxon>
        <taxon>Telluria group</taxon>
        <taxon>Massilia</taxon>
    </lineage>
</organism>
<protein>
    <submittedName>
        <fullName evidence="2">PEP-CTERM sorting domain-containing protein</fullName>
    </submittedName>
</protein>
<evidence type="ECO:0000313" key="2">
    <source>
        <dbReference type="EMBL" id="QPI50040.1"/>
    </source>
</evidence>
<evidence type="ECO:0000259" key="1">
    <source>
        <dbReference type="Pfam" id="PF07589"/>
    </source>
</evidence>
<sequence length="118" mass="12564">MDRRTGTAAAVYETFRLYENGVLRDLNTLIDPAFGWVLQEARAINDMQQIAATGCKGGQCYALRLDPTSAVPEPDTYAVLLLGLVMVGFAARRAAGVGANRTVSSSARQGGTALPFAR</sequence>
<name>A0AA48WCF3_9BURK</name>
<dbReference type="RefSeq" id="WP_206089640.1">
    <property type="nucleotide sequence ID" value="NZ_CP065053.1"/>
</dbReference>
<dbReference type="NCBIfam" id="TIGR02595">
    <property type="entry name" value="PEP_CTERM"/>
    <property type="match status" value="1"/>
</dbReference>